<name>A0A2W5FNC1_9BACT</name>
<protein>
    <submittedName>
        <fullName evidence="1">Uncharacterized protein</fullName>
    </submittedName>
</protein>
<dbReference type="AlphaFoldDB" id="A0A2W5FNC1"/>
<comment type="caution">
    <text evidence="1">The sequence shown here is derived from an EMBL/GenBank/DDBJ whole genome shotgun (WGS) entry which is preliminary data.</text>
</comment>
<accession>A0A2W5FNC1</accession>
<dbReference type="EMBL" id="QFOT01000024">
    <property type="protein sequence ID" value="PZP56478.1"/>
    <property type="molecule type" value="Genomic_DNA"/>
</dbReference>
<dbReference type="Proteomes" id="UP000249739">
    <property type="component" value="Unassembled WGS sequence"/>
</dbReference>
<sequence length="221" mass="25206">MTDTITILKCNYHKCRATKTFIQKEDGVIEKVKFSAGKEFTHEERDISSISDIEMLLRELQHEPQKLVIRGKPKEGIKEVGVRVCNGPLARFVSVPRKWVMLDVDDFDFAAGLNINNDTAQIIAQMKSLLPEIFRKSKGVYKLSSSQNVGGHRDDPITNSLRCHFWFMTDVPIRDDQWKSLLKGQRAKIDLSLFNPVQAHYTANPIFIGMDDPISERIGQC</sequence>
<gene>
    <name evidence="1" type="ORF">DI586_03550</name>
</gene>
<evidence type="ECO:0000313" key="2">
    <source>
        <dbReference type="Proteomes" id="UP000249739"/>
    </source>
</evidence>
<evidence type="ECO:0000313" key="1">
    <source>
        <dbReference type="EMBL" id="PZP56478.1"/>
    </source>
</evidence>
<organism evidence="1 2">
    <name type="scientific">Micavibrio aeruginosavorus</name>
    <dbReference type="NCBI Taxonomy" id="349221"/>
    <lineage>
        <taxon>Bacteria</taxon>
        <taxon>Pseudomonadati</taxon>
        <taxon>Bdellovibrionota</taxon>
        <taxon>Bdellovibrionia</taxon>
        <taxon>Bdellovibrionales</taxon>
        <taxon>Pseudobdellovibrionaceae</taxon>
        <taxon>Micavibrio</taxon>
    </lineage>
</organism>
<proteinExistence type="predicted"/>
<reference evidence="1 2" key="1">
    <citation type="submission" date="2017-08" db="EMBL/GenBank/DDBJ databases">
        <title>Infants hospitalized years apart are colonized by the same room-sourced microbial strains.</title>
        <authorList>
            <person name="Brooks B."/>
            <person name="Olm M.R."/>
            <person name="Firek B.A."/>
            <person name="Baker R."/>
            <person name="Thomas B.C."/>
            <person name="Morowitz M.J."/>
            <person name="Banfield J.F."/>
        </authorList>
    </citation>
    <scope>NUCLEOTIDE SEQUENCE [LARGE SCALE GENOMIC DNA]</scope>
    <source>
        <strain evidence="1">S2_006_000_R2_64</strain>
    </source>
</reference>